<organism evidence="11 12">
    <name type="scientific">Rubritalea squalenifaciens DSM 18772</name>
    <dbReference type="NCBI Taxonomy" id="1123071"/>
    <lineage>
        <taxon>Bacteria</taxon>
        <taxon>Pseudomonadati</taxon>
        <taxon>Verrucomicrobiota</taxon>
        <taxon>Verrucomicrobiia</taxon>
        <taxon>Verrucomicrobiales</taxon>
        <taxon>Rubritaleaceae</taxon>
        <taxon>Rubritalea</taxon>
    </lineage>
</organism>
<dbReference type="SUPFAM" id="SSF54631">
    <property type="entry name" value="CBS-domain pair"/>
    <property type="match status" value="1"/>
</dbReference>
<dbReference type="InterPro" id="IPR001667">
    <property type="entry name" value="DDH_dom"/>
</dbReference>
<dbReference type="Pfam" id="PF07085">
    <property type="entry name" value="DRTGG"/>
    <property type="match status" value="1"/>
</dbReference>
<evidence type="ECO:0000256" key="2">
    <source>
        <dbReference type="ARBA" id="ARBA00011643"/>
    </source>
</evidence>
<dbReference type="InterPro" id="IPR038222">
    <property type="entry name" value="DHHA2_dom_sf"/>
</dbReference>
<gene>
    <name evidence="11" type="ORF">SAMN02745181_1152</name>
</gene>
<keyword evidence="9" id="KW-0129">CBS domain</keyword>
<dbReference type="Gene3D" id="3.40.1390.20">
    <property type="entry name" value="HprK N-terminal domain-like"/>
    <property type="match status" value="1"/>
</dbReference>
<dbReference type="InParanoid" id="A0A1M6EXJ4"/>
<evidence type="ECO:0000256" key="9">
    <source>
        <dbReference type="PROSITE-ProRule" id="PRU00703"/>
    </source>
</evidence>
<dbReference type="NCBIfam" id="NF011448">
    <property type="entry name" value="PRK14869.2-4"/>
    <property type="match status" value="1"/>
</dbReference>
<dbReference type="SUPFAM" id="SSF64182">
    <property type="entry name" value="DHH phosphoesterases"/>
    <property type="match status" value="1"/>
</dbReference>
<comment type="catalytic activity">
    <reaction evidence="8">
        <text>diphosphate + H2O = 2 phosphate + H(+)</text>
        <dbReference type="Rhea" id="RHEA:24576"/>
        <dbReference type="ChEBI" id="CHEBI:15377"/>
        <dbReference type="ChEBI" id="CHEBI:15378"/>
        <dbReference type="ChEBI" id="CHEBI:33019"/>
        <dbReference type="ChEBI" id="CHEBI:43474"/>
        <dbReference type="EC" id="3.6.1.1"/>
    </reaction>
</comment>
<dbReference type="SUPFAM" id="SSF75138">
    <property type="entry name" value="HprK N-terminal domain-like"/>
    <property type="match status" value="1"/>
</dbReference>
<dbReference type="Pfam" id="PF02833">
    <property type="entry name" value="DHHA2"/>
    <property type="match status" value="1"/>
</dbReference>
<protein>
    <recommendedName>
        <fullName evidence="3">inorganic diphosphatase</fullName>
        <ecNumber evidence="3">3.6.1.1</ecNumber>
    </recommendedName>
    <alternativeName>
        <fullName evidence="7">Pyrophosphate phospho-hydrolase</fullName>
    </alternativeName>
</protein>
<dbReference type="InterPro" id="IPR038763">
    <property type="entry name" value="DHH_sf"/>
</dbReference>
<dbReference type="NCBIfam" id="NF011443">
    <property type="entry name" value="PRK14869.1-5"/>
    <property type="match status" value="1"/>
</dbReference>
<evidence type="ECO:0000256" key="7">
    <source>
        <dbReference type="ARBA" id="ARBA00032535"/>
    </source>
</evidence>
<dbReference type="Gene3D" id="3.10.310.20">
    <property type="entry name" value="DHHA2 domain"/>
    <property type="match status" value="1"/>
</dbReference>
<reference evidence="11 12" key="1">
    <citation type="submission" date="2016-11" db="EMBL/GenBank/DDBJ databases">
        <authorList>
            <person name="Jaros S."/>
            <person name="Januszkiewicz K."/>
            <person name="Wedrychowicz H."/>
        </authorList>
    </citation>
    <scope>NUCLEOTIDE SEQUENCE [LARGE SCALE GENOMIC DNA]</scope>
    <source>
        <strain evidence="11 12">DSM 18772</strain>
    </source>
</reference>
<dbReference type="InterPro" id="IPR000644">
    <property type="entry name" value="CBS_dom"/>
</dbReference>
<dbReference type="AlphaFoldDB" id="A0A1M6EXJ4"/>
<dbReference type="InterPro" id="IPR004097">
    <property type="entry name" value="DHHA2"/>
</dbReference>
<evidence type="ECO:0000313" key="12">
    <source>
        <dbReference type="Proteomes" id="UP000184510"/>
    </source>
</evidence>
<dbReference type="Proteomes" id="UP000184510">
    <property type="component" value="Unassembled WGS sequence"/>
</dbReference>
<dbReference type="GO" id="GO:0004427">
    <property type="term" value="F:inorganic diphosphate phosphatase activity"/>
    <property type="evidence" value="ECO:0007669"/>
    <property type="project" value="UniProtKB-EC"/>
</dbReference>
<accession>A0A1M6EXJ4</accession>
<dbReference type="GO" id="GO:0005737">
    <property type="term" value="C:cytoplasm"/>
    <property type="evidence" value="ECO:0007669"/>
    <property type="project" value="InterPro"/>
</dbReference>
<dbReference type="InterPro" id="IPR046342">
    <property type="entry name" value="CBS_dom_sf"/>
</dbReference>
<evidence type="ECO:0000313" key="11">
    <source>
        <dbReference type="EMBL" id="SHI90158.1"/>
    </source>
</evidence>
<sequence length="589" mass="64172">MTAKCDELSASLSNIMTLKSQKPTYVVGHLNPDTDAICAAIGQAEYLRASEGVDAMAIRCGDIPSRVAWVLEQAGIEAPPLVSDVRTTAELICEKDYVAVREGDTFLSVYRAMQNSEVKSVPVVSDDNEIRGILQFTDLMQLLMPPSIDTGYNVKTVHASPQKILETLDGELAGADLPDQDVEEELIMFVGASSERTVGDSLARVKNDGLSNKQIVICGDRPKMQETAVDHGVRLLVVTGGSQVDAEVCKAAREKGVIVILSKYDTATTVQLVRCSRVVKNALGDEFLCVEATEAVSDIRKRLSAARQDLFPVVKIKARSGARKLVGVFRKSALVDPPRTRLVLVDHNEYSQAVRGVEEAEVVEVIDHHRLGGNVVSREPIRFLNEPVGSSSTLVARKFRYLGVPLSRGVAMCLCAGLISDTLNLTSPTTTDLDRDMLAWLCDIAGVQAEKFTHDFFASGSLLLKGTVDELIGTDRKEFNESGKFISISQVEEMSLEKFDERCDEMVDSLKKLSENKGYDLALLAVTDITKHHSRIVAVGDPKIIDVLPFENSSDYVLEASGVVSRKKQIFPAVCRAIQDAAATSIEVV</sequence>
<name>A0A1M6EXJ4_9BACT</name>
<dbReference type="Pfam" id="PF00571">
    <property type="entry name" value="CBS"/>
    <property type="match status" value="1"/>
</dbReference>
<dbReference type="InterPro" id="IPR028979">
    <property type="entry name" value="Ser_kin/Pase_Hpr-like_N_sf"/>
</dbReference>
<dbReference type="SMART" id="SM01131">
    <property type="entry name" value="DHHA2"/>
    <property type="match status" value="1"/>
</dbReference>
<evidence type="ECO:0000256" key="8">
    <source>
        <dbReference type="ARBA" id="ARBA00047820"/>
    </source>
</evidence>
<evidence type="ECO:0000256" key="3">
    <source>
        <dbReference type="ARBA" id="ARBA00012146"/>
    </source>
</evidence>
<comment type="subunit">
    <text evidence="2">Homohexamer.</text>
</comment>
<proteinExistence type="predicted"/>
<dbReference type="PANTHER" id="PTHR12112">
    <property type="entry name" value="BNIP - RELATED"/>
    <property type="match status" value="1"/>
</dbReference>
<evidence type="ECO:0000256" key="5">
    <source>
        <dbReference type="ARBA" id="ARBA00022801"/>
    </source>
</evidence>
<dbReference type="Gene3D" id="3.90.1640.10">
    <property type="entry name" value="inorganic pyrophosphatase (n-terminal core)"/>
    <property type="match status" value="2"/>
</dbReference>
<keyword evidence="5" id="KW-0378">Hydrolase</keyword>
<keyword evidence="6" id="KW-0464">Manganese</keyword>
<evidence type="ECO:0000256" key="6">
    <source>
        <dbReference type="ARBA" id="ARBA00023211"/>
    </source>
</evidence>
<dbReference type="PROSITE" id="PS51371">
    <property type="entry name" value="CBS"/>
    <property type="match status" value="1"/>
</dbReference>
<dbReference type="InterPro" id="IPR010766">
    <property type="entry name" value="DRTGG"/>
</dbReference>
<comment type="cofactor">
    <cofactor evidence="1">
        <name>Mn(2+)</name>
        <dbReference type="ChEBI" id="CHEBI:29035"/>
    </cofactor>
</comment>
<dbReference type="PANTHER" id="PTHR12112:SF22">
    <property type="entry name" value="MANGANESE-DEPENDENT INORGANIC PYROPHOSPHATASE-RELATED"/>
    <property type="match status" value="1"/>
</dbReference>
<dbReference type="EMBL" id="FQYR01000002">
    <property type="protein sequence ID" value="SHI90158.1"/>
    <property type="molecule type" value="Genomic_DNA"/>
</dbReference>
<evidence type="ECO:0000256" key="1">
    <source>
        <dbReference type="ARBA" id="ARBA00001936"/>
    </source>
</evidence>
<evidence type="ECO:0000256" key="4">
    <source>
        <dbReference type="ARBA" id="ARBA00022723"/>
    </source>
</evidence>
<dbReference type="EC" id="3.6.1.1" evidence="3"/>
<feature type="domain" description="CBS" evidence="10">
    <location>
        <begin position="93"/>
        <end position="150"/>
    </location>
</feature>
<keyword evidence="12" id="KW-1185">Reference proteome</keyword>
<dbReference type="GO" id="GO:0046872">
    <property type="term" value="F:metal ion binding"/>
    <property type="evidence" value="ECO:0007669"/>
    <property type="project" value="UniProtKB-KW"/>
</dbReference>
<evidence type="ECO:0000259" key="10">
    <source>
        <dbReference type="PROSITE" id="PS51371"/>
    </source>
</evidence>
<dbReference type="STRING" id="1123071.SAMN02745181_1152"/>
<dbReference type="Pfam" id="PF01368">
    <property type="entry name" value="DHH"/>
    <property type="match status" value="1"/>
</dbReference>
<keyword evidence="4" id="KW-0479">Metal-binding</keyword>